<dbReference type="InterPro" id="IPR013328">
    <property type="entry name" value="6PGD_dom2"/>
</dbReference>
<evidence type="ECO:0000313" key="3">
    <source>
        <dbReference type="EMBL" id="EQB32137.1"/>
    </source>
</evidence>
<evidence type="ECO:0000313" key="2">
    <source>
        <dbReference type="EMBL" id="EQB31346.1"/>
    </source>
</evidence>
<dbReference type="InterPro" id="IPR013752">
    <property type="entry name" value="KPA_reductase"/>
</dbReference>
<keyword evidence="4" id="KW-1185">Reference proteome</keyword>
<dbReference type="eggNOG" id="COG1893">
    <property type="taxonomic scope" value="Bacteria"/>
</dbReference>
<dbReference type="Gene3D" id="1.10.1040.10">
    <property type="entry name" value="N-(1-d-carboxylethyl)-l-norvaline Dehydrogenase, domain 2"/>
    <property type="match status" value="1"/>
</dbReference>
<evidence type="ECO:0000313" key="4">
    <source>
        <dbReference type="Proteomes" id="UP000015523"/>
    </source>
</evidence>
<evidence type="ECO:0000259" key="1">
    <source>
        <dbReference type="Pfam" id="PF08546"/>
    </source>
</evidence>
<name>T0J033_9SPHN</name>
<accession>T0J033</accession>
<sequence length="70" mass="7571">MLQDVERGNRLELASICDAVLELSDAYNISMPVTQAISSIAHFKDLSQNSKHALDVEQGGQAPVSKCRIG</sequence>
<dbReference type="EMBL" id="AUWY01000102">
    <property type="protein sequence ID" value="EQB31346.1"/>
    <property type="molecule type" value="Genomic_DNA"/>
</dbReference>
<organism evidence="2 4">
    <name type="scientific">Sphingobium ummariense RL-3</name>
    <dbReference type="NCBI Taxonomy" id="1346791"/>
    <lineage>
        <taxon>Bacteria</taxon>
        <taxon>Pseudomonadati</taxon>
        <taxon>Pseudomonadota</taxon>
        <taxon>Alphaproteobacteria</taxon>
        <taxon>Sphingomonadales</taxon>
        <taxon>Sphingomonadaceae</taxon>
        <taxon>Sphingobium</taxon>
    </lineage>
</organism>
<dbReference type="EMBL" id="AUWY01000075">
    <property type="protein sequence ID" value="EQB32137.1"/>
    <property type="molecule type" value="Genomic_DNA"/>
</dbReference>
<dbReference type="Pfam" id="PF08546">
    <property type="entry name" value="ApbA_C"/>
    <property type="match status" value="1"/>
</dbReference>
<feature type="domain" description="Ketopantoate reductase C-terminal" evidence="1">
    <location>
        <begin position="1"/>
        <end position="44"/>
    </location>
</feature>
<dbReference type="InterPro" id="IPR008927">
    <property type="entry name" value="6-PGluconate_DH-like_C_sf"/>
</dbReference>
<dbReference type="Proteomes" id="UP000015523">
    <property type="component" value="Unassembled WGS sequence"/>
</dbReference>
<dbReference type="SUPFAM" id="SSF48179">
    <property type="entry name" value="6-phosphogluconate dehydrogenase C-terminal domain-like"/>
    <property type="match status" value="1"/>
</dbReference>
<proteinExistence type="predicted"/>
<dbReference type="AlphaFoldDB" id="T0J033"/>
<protein>
    <recommendedName>
        <fullName evidence="1">Ketopantoate reductase C-terminal domain-containing protein</fullName>
    </recommendedName>
</protein>
<comment type="caution">
    <text evidence="2">The sequence shown here is derived from an EMBL/GenBank/DDBJ whole genome shotgun (WGS) entry which is preliminary data.</text>
</comment>
<gene>
    <name evidence="3" type="ORF">M529_10965</name>
    <name evidence="2" type="ORF">M529_15025</name>
</gene>
<reference evidence="2 4" key="1">
    <citation type="journal article" date="2013" name="Genome Announc.">
        <title>Draft Genome Sequence of Sphingobium ummariense Strain RL-3, a Hexachlorocyclohexane-Degrading Bacterium.</title>
        <authorList>
            <person name="Kohli P."/>
            <person name="Dua A."/>
            <person name="Sangwan N."/>
            <person name="Oldach P."/>
            <person name="Khurana J.P."/>
            <person name="Lal R."/>
        </authorList>
    </citation>
    <scope>NUCLEOTIDE SEQUENCE [LARGE SCALE GENOMIC DNA]</scope>
    <source>
        <strain evidence="2 4">RL-3</strain>
    </source>
</reference>